<dbReference type="Proteomes" id="UP000260216">
    <property type="component" value="Segment"/>
</dbReference>
<gene>
    <name evidence="1" type="primary">248</name>
    <name evidence="1" type="ORF">SEA_WOFFORD_248</name>
</gene>
<proteinExistence type="predicted"/>
<protein>
    <submittedName>
        <fullName evidence="1">Uncharacterized protein</fullName>
    </submittedName>
</protein>
<evidence type="ECO:0000313" key="1">
    <source>
        <dbReference type="EMBL" id="AXH67383.1"/>
    </source>
</evidence>
<accession>A0A345MA62</accession>
<reference evidence="1 2" key="1">
    <citation type="submission" date="2018-07" db="EMBL/GenBank/DDBJ databases">
        <authorList>
            <person name="Wofford K.M."/>
            <person name="Typhair T.J."/>
            <person name="Gonzales M.A."/>
            <person name="Castillo J.C."/>
            <person name="Smith B.R."/>
            <person name="Klug H.M."/>
            <person name="Hughes L.E."/>
            <person name="Garlena R.A."/>
            <person name="Russell D.A."/>
            <person name="Pope W.H."/>
            <person name="Jacobs-Sera D."/>
            <person name="Hatfull G.F."/>
        </authorList>
    </citation>
    <scope>NUCLEOTIDE SEQUENCE [LARGE SCALE GENOMIC DNA]</scope>
</reference>
<keyword evidence="2" id="KW-1185">Reference proteome</keyword>
<name>A0A345MA62_9CAUD</name>
<dbReference type="RefSeq" id="YP_009839891.1">
    <property type="nucleotide sequence ID" value="NC_048722.1"/>
</dbReference>
<dbReference type="KEGG" id="vg:55609656"/>
<dbReference type="EMBL" id="MH576968">
    <property type="protein sequence ID" value="AXH67383.1"/>
    <property type="molecule type" value="Genomic_DNA"/>
</dbReference>
<sequence>MEQYRLTVDGAVLDSDKAAIRSLNMGMALLLSILMDEIEEPDHYTKQAFMVTTQLHDAVAMYLERHGEWDLSPES</sequence>
<evidence type="ECO:0000313" key="2">
    <source>
        <dbReference type="Proteomes" id="UP000260216"/>
    </source>
</evidence>
<organism evidence="1 2">
    <name type="scientific">Streptomyces phage Wofford</name>
    <dbReference type="NCBI Taxonomy" id="2283267"/>
    <lineage>
        <taxon>Viruses</taxon>
        <taxon>Duplodnaviria</taxon>
        <taxon>Heunggongvirae</taxon>
        <taxon>Uroviricota</taxon>
        <taxon>Caudoviricetes</taxon>
        <taxon>Stanwilliamsviridae</taxon>
        <taxon>Boydwoodruffvirinae</taxon>
        <taxon>Karimacvirus</taxon>
        <taxon>Karimacvirus wofford</taxon>
        <taxon>Streptomyces virus Wofford</taxon>
    </lineage>
</organism>
<dbReference type="GeneID" id="55609656"/>